<reference evidence="6 7" key="2">
    <citation type="journal article" date="2011" name="Stand. Genomic Sci.">
        <title>Complete genome sequence of 'Enterobacter lignolyticus' SCF1.</title>
        <authorList>
            <person name="Deangelis K.M."/>
            <person name="D'Haeseleer P."/>
            <person name="Chivian D."/>
            <person name="Fortney J.L."/>
            <person name="Khudyakov J."/>
            <person name="Simmons B."/>
            <person name="Woo H."/>
            <person name="Arkin A.P."/>
            <person name="Davenport K.W."/>
            <person name="Goodwin L."/>
            <person name="Chen A."/>
            <person name="Ivanova N."/>
            <person name="Kyrpides N.C."/>
            <person name="Mavromatis K."/>
            <person name="Woyke T."/>
            <person name="Hazen T.C."/>
        </authorList>
    </citation>
    <scope>NUCLEOTIDE SEQUENCE [LARGE SCALE GENOMIC DNA]</scope>
    <source>
        <strain evidence="6 7">SCF1</strain>
    </source>
</reference>
<dbReference type="InterPro" id="IPR036937">
    <property type="entry name" value="Adhesion_dom_fimbrial_sf"/>
</dbReference>
<dbReference type="eggNOG" id="COG3539">
    <property type="taxonomic scope" value="Bacteria"/>
</dbReference>
<dbReference type="Pfam" id="PF00419">
    <property type="entry name" value="Fimbrial"/>
    <property type="match status" value="1"/>
</dbReference>
<dbReference type="HOGENOM" id="CLU_058392_0_1_6"/>
<dbReference type="PANTHER" id="PTHR33420:SF14">
    <property type="entry name" value="TYPE 1 FIMBRIN D-MANNOSE SPECIFIC ADHESIN"/>
    <property type="match status" value="1"/>
</dbReference>
<accession>E3G714</accession>
<dbReference type="Gene3D" id="2.60.40.3310">
    <property type="match status" value="1"/>
</dbReference>
<comment type="subcellular location">
    <subcellularLocation>
        <location evidence="1">Fimbrium</location>
    </subcellularLocation>
</comment>
<keyword evidence="4" id="KW-0732">Signal</keyword>
<feature type="signal peptide" evidence="4">
    <location>
        <begin position="1"/>
        <end position="22"/>
    </location>
</feature>
<dbReference type="SUPFAM" id="SSF49401">
    <property type="entry name" value="Bacterial adhesins"/>
    <property type="match status" value="1"/>
</dbReference>
<keyword evidence="3" id="KW-0281">Fimbrium</keyword>
<evidence type="ECO:0000259" key="5">
    <source>
        <dbReference type="Pfam" id="PF00419"/>
    </source>
</evidence>
<evidence type="ECO:0000256" key="1">
    <source>
        <dbReference type="ARBA" id="ARBA00004561"/>
    </source>
</evidence>
<name>E3G714_ENTLS</name>
<gene>
    <name evidence="6" type="ordered locus">Entcl_1066</name>
</gene>
<dbReference type="InterPro" id="IPR050263">
    <property type="entry name" value="Bact_Fimbrial_Adh_Pro"/>
</dbReference>
<dbReference type="RefSeq" id="WP_013365089.1">
    <property type="nucleotide sequence ID" value="NC_014618.1"/>
</dbReference>
<dbReference type="PANTHER" id="PTHR33420">
    <property type="entry name" value="FIMBRIAL SUBUNIT ELFA-RELATED"/>
    <property type="match status" value="1"/>
</dbReference>
<feature type="chain" id="PRO_5003169161" evidence="4">
    <location>
        <begin position="23"/>
        <end position="337"/>
    </location>
</feature>
<feature type="domain" description="Fimbrial-type adhesion" evidence="5">
    <location>
        <begin position="198"/>
        <end position="337"/>
    </location>
</feature>
<proteinExistence type="inferred from homology"/>
<evidence type="ECO:0000313" key="7">
    <source>
        <dbReference type="Proteomes" id="UP000006872"/>
    </source>
</evidence>
<dbReference type="EMBL" id="CP002272">
    <property type="protein sequence ID" value="ADO47338.1"/>
    <property type="molecule type" value="Genomic_DNA"/>
</dbReference>
<dbReference type="KEGG" id="esc:Entcl_1066"/>
<protein>
    <submittedName>
        <fullName evidence="6">Fimbrial protein domain-containing protein</fullName>
    </submittedName>
</protein>
<comment type="similarity">
    <text evidence="2">Belongs to the fimbrial protein family.</text>
</comment>
<dbReference type="Proteomes" id="UP000006872">
    <property type="component" value="Chromosome"/>
</dbReference>
<dbReference type="GO" id="GO:0043709">
    <property type="term" value="P:cell adhesion involved in single-species biofilm formation"/>
    <property type="evidence" value="ECO:0007669"/>
    <property type="project" value="TreeGrafter"/>
</dbReference>
<dbReference type="AlphaFoldDB" id="E3G714"/>
<dbReference type="Gene3D" id="2.60.40.1090">
    <property type="entry name" value="Fimbrial-type adhesion domain"/>
    <property type="match status" value="1"/>
</dbReference>
<evidence type="ECO:0000256" key="2">
    <source>
        <dbReference type="ARBA" id="ARBA00006671"/>
    </source>
</evidence>
<reference evidence="7" key="1">
    <citation type="submission" date="2010-10" db="EMBL/GenBank/DDBJ databases">
        <title>Complete sequence of Enterobacter cloacae SCF1.</title>
        <authorList>
            <consortium name="US DOE Joint Genome Institute"/>
            <person name="Lucas S."/>
            <person name="Copeland A."/>
            <person name="Lapidus A."/>
            <person name="Cheng J.-F."/>
            <person name="Bruce D."/>
            <person name="Goodwin L."/>
            <person name="Pitluck S."/>
            <person name="Davenport K."/>
            <person name="Detter J.C."/>
            <person name="Han C."/>
            <person name="Tapia R."/>
            <person name="Land M."/>
            <person name="Hauser L."/>
            <person name="Chang Y.-J."/>
            <person name="Jeffries C."/>
            <person name="Kyrpides N."/>
            <person name="Ivanova N."/>
            <person name="Mikhailova N."/>
            <person name="DeAngelis K."/>
            <person name="Arkin A.P."/>
            <person name="Chivian D."/>
            <person name="Edwards B."/>
            <person name="Woo H."/>
            <person name="Hazen T.C."/>
            <person name="Woyke T."/>
        </authorList>
    </citation>
    <scope>NUCLEOTIDE SEQUENCE [LARGE SCALE GENOMIC DNA]</scope>
    <source>
        <strain evidence="7">SCF1</strain>
    </source>
</reference>
<keyword evidence="7" id="KW-1185">Reference proteome</keyword>
<sequence>MYRLLFIIIFAAVGLFSQAALAWQCNTVTTITTVSPQNITISQDLPVGSVIGTQIITPTINAFSCYNSDQGNIVNQTFGVKGIGTYDSMLNSRRIYKTEVSGIGYSISGSTANCAGGTAVVTGSNTIRGLVDTVKLCENTSGMINPTLNGTVTVTFYKTASETGSGTITAKTVGSLILLSNSLLWQSPEATVDINAFTITTPACKVTTQSISVDMKDVNKNEFNGKNSTPGNVHTQSFTLPMTCNAGTQVSVKMEGNIYDATKGVINIISNANAATGVGIQLLYNNQPLTLGTNFPVGSSSAGGSFSVPLQARYYQTGDSITTGSANGVLTFTMSYQ</sequence>
<evidence type="ECO:0000256" key="3">
    <source>
        <dbReference type="ARBA" id="ARBA00023263"/>
    </source>
</evidence>
<dbReference type="InterPro" id="IPR008966">
    <property type="entry name" value="Adhesion_dom_sf"/>
</dbReference>
<dbReference type="GO" id="GO:0009289">
    <property type="term" value="C:pilus"/>
    <property type="evidence" value="ECO:0007669"/>
    <property type="project" value="UniProtKB-SubCell"/>
</dbReference>
<organism evidence="6 7">
    <name type="scientific">Enterobacter lignolyticus (strain SCF1)</name>
    <dbReference type="NCBI Taxonomy" id="701347"/>
    <lineage>
        <taxon>Bacteria</taxon>
        <taxon>Pseudomonadati</taxon>
        <taxon>Pseudomonadota</taxon>
        <taxon>Gammaproteobacteria</taxon>
        <taxon>Enterobacterales</taxon>
        <taxon>Enterobacteriaceae</taxon>
        <taxon>Pluralibacter</taxon>
    </lineage>
</organism>
<dbReference type="InterPro" id="IPR000259">
    <property type="entry name" value="Adhesion_dom_fimbrial"/>
</dbReference>
<evidence type="ECO:0000313" key="6">
    <source>
        <dbReference type="EMBL" id="ADO47338.1"/>
    </source>
</evidence>
<dbReference type="STRING" id="701347.Entcl_1066"/>
<evidence type="ECO:0000256" key="4">
    <source>
        <dbReference type="SAM" id="SignalP"/>
    </source>
</evidence>